<dbReference type="EC" id="2.3.2.26" evidence="4"/>
<reference evidence="7 8" key="1">
    <citation type="journal article" date="2017" name="Curr. Biol.">
        <title>Genome architecture and evolution of a unichromosomal asexual nematode.</title>
        <authorList>
            <person name="Fradin H."/>
            <person name="Zegar C."/>
            <person name="Gutwein M."/>
            <person name="Lucas J."/>
            <person name="Kovtun M."/>
            <person name="Corcoran D."/>
            <person name="Baugh L.R."/>
            <person name="Kiontke K."/>
            <person name="Gunsalus K."/>
            <person name="Fitch D.H."/>
            <person name="Piano F."/>
        </authorList>
    </citation>
    <scope>NUCLEOTIDE SEQUENCE [LARGE SCALE GENOMIC DNA]</scope>
    <source>
        <strain evidence="7">PF1309</strain>
    </source>
</reference>
<feature type="compositionally biased region" description="Polar residues" evidence="5">
    <location>
        <begin position="675"/>
        <end position="704"/>
    </location>
</feature>
<proteinExistence type="inferred from homology"/>
<feature type="compositionally biased region" description="Low complexity" evidence="5">
    <location>
        <begin position="732"/>
        <end position="741"/>
    </location>
</feature>
<dbReference type="GO" id="GO:0061630">
    <property type="term" value="F:ubiquitin protein ligase activity"/>
    <property type="evidence" value="ECO:0007669"/>
    <property type="project" value="UniProtKB-UniRule"/>
</dbReference>
<dbReference type="Pfam" id="PF02825">
    <property type="entry name" value="WWE"/>
    <property type="match status" value="1"/>
</dbReference>
<dbReference type="Gene3D" id="3.30.720.50">
    <property type="match status" value="1"/>
</dbReference>
<dbReference type="PANTHER" id="PTHR45670">
    <property type="entry name" value="E3 UBIQUITIN-PROTEIN LIGASE TRIP12"/>
    <property type="match status" value="1"/>
</dbReference>
<dbReference type="GO" id="GO:0000209">
    <property type="term" value="P:protein polyubiquitination"/>
    <property type="evidence" value="ECO:0007669"/>
    <property type="project" value="TreeGrafter"/>
</dbReference>
<feature type="region of interest" description="Disordered" evidence="5">
    <location>
        <begin position="600"/>
        <end position="755"/>
    </location>
</feature>
<keyword evidence="4" id="KW-0833">Ubl conjugation pathway</keyword>
<dbReference type="Gene3D" id="1.25.10.10">
    <property type="entry name" value="Leucine-rich Repeat Variant"/>
    <property type="match status" value="1"/>
</dbReference>
<feature type="compositionally biased region" description="Low complexity" evidence="5">
    <location>
        <begin position="653"/>
        <end position="671"/>
    </location>
</feature>
<sequence>MDDENETDLEGETEEDEDMDREMDGDTEGTEGEGDDDSMHEVEREEAPSERHRIRLDENLMRMVEGLQSADEQRQAEAADQLAAVLLMANEDTLPPHLPAREMTDALMGMLRKEHNFELMLVAARCLRNLLEAFPRAHSVVVQATPILLHKMRSIECIDIAEQALVTLEDLSRRNHAKAIMINDGISACIEHIDFFPLSSQRLAFRLAANCAAFLSPLHFHLVKQQLPQLSERLFCEDGKCLESICQFFSRLVENVKYDPQKLREIAGKNHRLLVIVQQLLSTHQSSNHLPAPIFFSLLRMVHSMARSCPDLAAALILLDYHTTLKTLLVKNPSGKEELNTDKSTEELAERPVEQLEDLVALAAELSPSLPSSNIFQIDELVFAQLKSSPPVVWFWKDDSQQWNPFRSEAIPSLERGKTAGANRIVLEMGENVYFLNLDAMTQMNATSGKIRQIKREISRNDASAAEDDRLILLRSSPSLQESVLSCLLSPLTQLALQSSSLSLRLEFLRCLSRFIFSSSAPSLHSLLSSIPLSLLVASAFSSSIDDNVSLISAALQLIHILLEKLPSVYGPLLRKEGVTHEIGKLAAVLKKEIRRKSQSSSSIEDIKQEKNRTKKSKKKKLEKAAEEVANGPGSGSGEDEPIAARTRKRSSPESSNSSKSSNSSTASSKVSRLKLSSTPLSSRSATVSTGTSQAATEPGPSSLSAPQQSPNQPGPSSSSAPSSPLFPPSLPSSSAAPAQPVNQQRNSTISESDSNPNLIVRNILDQIATTSGLPSRFSSFAPMSSAVQMTPSAENASTALSTRNIDRIKPDSLSPSTSDDSFAVFSSLISKVLAAIAQLEQFQVKLHDNGGIASGGGGNEILRGTQAVRHIQTNQIKLTLRRHPDCKDLQEYRREGSSSIKIDGLASVHSIERFLCQKGITQMEGQTEQAAVGAEERNRRRNVGVQIMIDNTPLPSDWSVLQALVAHVQPPLGQSLGAFLLLRSHQLFYRSVPPSEQTQTPFSANPKVLAKDTAMKCDKAINDKIWKGLKRFCPLLIILTKQ</sequence>
<feature type="compositionally biased region" description="Basic residues" evidence="5">
    <location>
        <begin position="613"/>
        <end position="622"/>
    </location>
</feature>
<dbReference type="GO" id="GO:0006974">
    <property type="term" value="P:DNA damage response"/>
    <property type="evidence" value="ECO:0007669"/>
    <property type="project" value="TreeGrafter"/>
</dbReference>
<evidence type="ECO:0000256" key="1">
    <source>
        <dbReference type="ARBA" id="ARBA00000885"/>
    </source>
</evidence>
<accession>A0A2A2K2T0</accession>
<dbReference type="GO" id="GO:0016607">
    <property type="term" value="C:nuclear speck"/>
    <property type="evidence" value="ECO:0007669"/>
    <property type="project" value="TreeGrafter"/>
</dbReference>
<keyword evidence="3 4" id="KW-0808">Transferase</keyword>
<dbReference type="EMBL" id="LIAE01009784">
    <property type="protein sequence ID" value="PAV68245.1"/>
    <property type="molecule type" value="Genomic_DNA"/>
</dbReference>
<feature type="region of interest" description="Disordered" evidence="5">
    <location>
        <begin position="1"/>
        <end position="53"/>
    </location>
</feature>
<dbReference type="PANTHER" id="PTHR45670:SF13">
    <property type="entry name" value="E3 UBIQUITIN-PROTEIN LIGASE TRIP12"/>
    <property type="match status" value="1"/>
</dbReference>
<comment type="similarity">
    <text evidence="4">Belongs to the UPL family. K-HECT subfamily.</text>
</comment>
<dbReference type="InterPro" id="IPR016024">
    <property type="entry name" value="ARM-type_fold"/>
</dbReference>
<evidence type="ECO:0000259" key="6">
    <source>
        <dbReference type="PROSITE" id="PS50918"/>
    </source>
</evidence>
<feature type="domain" description="WWE" evidence="6">
    <location>
        <begin position="380"/>
        <end position="456"/>
    </location>
</feature>
<evidence type="ECO:0000313" key="8">
    <source>
        <dbReference type="Proteomes" id="UP000218231"/>
    </source>
</evidence>
<dbReference type="Proteomes" id="UP000218231">
    <property type="component" value="Unassembled WGS sequence"/>
</dbReference>
<dbReference type="InterPro" id="IPR011989">
    <property type="entry name" value="ARM-like"/>
</dbReference>
<dbReference type="InterPro" id="IPR037197">
    <property type="entry name" value="WWE_dom_sf"/>
</dbReference>
<dbReference type="Pfam" id="PF25579">
    <property type="entry name" value="TPR_TRIP12_N"/>
    <property type="match status" value="1"/>
</dbReference>
<dbReference type="UniPathway" id="UPA00143"/>
<evidence type="ECO:0000256" key="2">
    <source>
        <dbReference type="ARBA" id="ARBA00004906"/>
    </source>
</evidence>
<evidence type="ECO:0000256" key="5">
    <source>
        <dbReference type="SAM" id="MobiDB-lite"/>
    </source>
</evidence>
<dbReference type="PROSITE" id="PS50918">
    <property type="entry name" value="WWE"/>
    <property type="match status" value="1"/>
</dbReference>
<dbReference type="OrthoDB" id="5854208at2759"/>
<dbReference type="AlphaFoldDB" id="A0A2A2K2T0"/>
<dbReference type="SUPFAM" id="SSF117839">
    <property type="entry name" value="WWE domain"/>
    <property type="match status" value="1"/>
</dbReference>
<protein>
    <recommendedName>
        <fullName evidence="4">E3 ubiquitin-protein ligase</fullName>
        <ecNumber evidence="4">2.3.2.26</ecNumber>
    </recommendedName>
</protein>
<organism evidence="7 8">
    <name type="scientific">Diploscapter pachys</name>
    <dbReference type="NCBI Taxonomy" id="2018661"/>
    <lineage>
        <taxon>Eukaryota</taxon>
        <taxon>Metazoa</taxon>
        <taxon>Ecdysozoa</taxon>
        <taxon>Nematoda</taxon>
        <taxon>Chromadorea</taxon>
        <taxon>Rhabditida</taxon>
        <taxon>Rhabditina</taxon>
        <taxon>Rhabditomorpha</taxon>
        <taxon>Rhabditoidea</taxon>
        <taxon>Rhabditidae</taxon>
        <taxon>Diploscapter</taxon>
    </lineage>
</organism>
<feature type="region of interest" description="Disordered" evidence="5">
    <location>
        <begin position="792"/>
        <end position="819"/>
    </location>
</feature>
<evidence type="ECO:0000256" key="4">
    <source>
        <dbReference type="RuleBase" id="RU369009"/>
    </source>
</evidence>
<dbReference type="InterPro" id="IPR045322">
    <property type="entry name" value="HECTD1/TRIP12-like"/>
</dbReference>
<keyword evidence="8" id="KW-1185">Reference proteome</keyword>
<comment type="catalytic activity">
    <reaction evidence="1 4">
        <text>S-ubiquitinyl-[E2 ubiquitin-conjugating enzyme]-L-cysteine + [acceptor protein]-L-lysine = [E2 ubiquitin-conjugating enzyme]-L-cysteine + N(6)-ubiquitinyl-[acceptor protein]-L-lysine.</text>
        <dbReference type="EC" id="2.3.2.26"/>
    </reaction>
</comment>
<dbReference type="STRING" id="2018661.A0A2A2K2T0"/>
<feature type="compositionally biased region" description="Basic and acidic residues" evidence="5">
    <location>
        <begin position="37"/>
        <end position="53"/>
    </location>
</feature>
<gene>
    <name evidence="7" type="ORF">WR25_11008</name>
</gene>
<dbReference type="SUPFAM" id="SSF48371">
    <property type="entry name" value="ARM repeat"/>
    <property type="match status" value="1"/>
</dbReference>
<feature type="compositionally biased region" description="Low complexity" evidence="5">
    <location>
        <begin position="705"/>
        <end position="724"/>
    </location>
</feature>
<feature type="compositionally biased region" description="Polar residues" evidence="5">
    <location>
        <begin position="792"/>
        <end position="804"/>
    </location>
</feature>
<evidence type="ECO:0000313" key="7">
    <source>
        <dbReference type="EMBL" id="PAV68245.1"/>
    </source>
</evidence>
<comment type="caution">
    <text evidence="7">The sequence shown here is derived from an EMBL/GenBank/DDBJ whole genome shotgun (WGS) entry which is preliminary data.</text>
</comment>
<evidence type="ECO:0000256" key="3">
    <source>
        <dbReference type="ARBA" id="ARBA00022679"/>
    </source>
</evidence>
<dbReference type="GO" id="GO:0043161">
    <property type="term" value="P:proteasome-mediated ubiquitin-dependent protein catabolic process"/>
    <property type="evidence" value="ECO:0007669"/>
    <property type="project" value="TreeGrafter"/>
</dbReference>
<feature type="compositionally biased region" description="Polar residues" evidence="5">
    <location>
        <begin position="742"/>
        <end position="755"/>
    </location>
</feature>
<name>A0A2A2K2T0_9BILA</name>
<dbReference type="InterPro" id="IPR057948">
    <property type="entry name" value="TPR_TRIP12_N"/>
</dbReference>
<feature type="compositionally biased region" description="Acidic residues" evidence="5">
    <location>
        <begin position="1"/>
        <end position="36"/>
    </location>
</feature>
<comment type="pathway">
    <text evidence="2 4">Protein modification; protein ubiquitination.</text>
</comment>
<dbReference type="InterPro" id="IPR004170">
    <property type="entry name" value="WWE_dom"/>
</dbReference>